<dbReference type="EMBL" id="CACRSJ010000104">
    <property type="protein sequence ID" value="VYS50553.1"/>
    <property type="molecule type" value="Genomic_DNA"/>
</dbReference>
<dbReference type="InterPro" id="IPR013766">
    <property type="entry name" value="Thioredoxin_domain"/>
</dbReference>
<dbReference type="PROSITE" id="PS00194">
    <property type="entry name" value="THIOREDOXIN_1"/>
    <property type="match status" value="1"/>
</dbReference>
<evidence type="ECO:0000313" key="2">
    <source>
        <dbReference type="EMBL" id="VYS50553.1"/>
    </source>
</evidence>
<dbReference type="PROSITE" id="PS51352">
    <property type="entry name" value="THIOREDOXIN_2"/>
    <property type="match status" value="1"/>
</dbReference>
<dbReference type="InterPro" id="IPR050620">
    <property type="entry name" value="Thioredoxin_H-type-like"/>
</dbReference>
<dbReference type="SMR" id="A0A654EMN9"/>
<proteinExistence type="predicted"/>
<dbReference type="SUPFAM" id="SSF52833">
    <property type="entry name" value="Thioredoxin-like"/>
    <property type="match status" value="1"/>
</dbReference>
<organism evidence="2 3">
    <name type="scientific">Arabidopsis thaliana</name>
    <name type="common">Mouse-ear cress</name>
    <dbReference type="NCBI Taxonomy" id="3702"/>
    <lineage>
        <taxon>Eukaryota</taxon>
        <taxon>Viridiplantae</taxon>
        <taxon>Streptophyta</taxon>
        <taxon>Embryophyta</taxon>
        <taxon>Tracheophyta</taxon>
        <taxon>Spermatophyta</taxon>
        <taxon>Magnoliopsida</taxon>
        <taxon>eudicotyledons</taxon>
        <taxon>Gunneridae</taxon>
        <taxon>Pentapetalae</taxon>
        <taxon>rosids</taxon>
        <taxon>malvids</taxon>
        <taxon>Brassicales</taxon>
        <taxon>Brassicaceae</taxon>
        <taxon>Camelineae</taxon>
        <taxon>Arabidopsis</taxon>
    </lineage>
</organism>
<dbReference type="Gene3D" id="3.40.30.10">
    <property type="entry name" value="Glutaredoxin"/>
    <property type="match status" value="1"/>
</dbReference>
<dbReference type="ExpressionAtlas" id="A0A654EMN9">
    <property type="expression patterns" value="baseline and differential"/>
</dbReference>
<accession>A0A654EMN9</accession>
<evidence type="ECO:0000259" key="1">
    <source>
        <dbReference type="PROSITE" id="PS51352"/>
    </source>
</evidence>
<feature type="domain" description="Thioredoxin" evidence="1">
    <location>
        <begin position="1"/>
        <end position="145"/>
    </location>
</feature>
<protein>
    <recommendedName>
        <fullName evidence="1">Thioredoxin domain-containing protein</fullName>
    </recommendedName>
</protein>
<name>A0A654EMN9_ARATH</name>
<reference evidence="2 3" key="1">
    <citation type="submission" date="2019-11" db="EMBL/GenBank/DDBJ databases">
        <authorList>
            <person name="Jiao W.-B."/>
            <person name="Schneeberger K."/>
        </authorList>
    </citation>
    <scope>NUCLEOTIDE SEQUENCE [LARGE SCALE GENOMIC DNA]</scope>
    <source>
        <strain evidence="3">cv. An-1</strain>
    </source>
</reference>
<sequence>MGANVSTPDQRFQVTHFRSTKPWTPRPEIYPFKVNSPCIVEIKNMNQWKSRLNALKDTNKLLVIEFTAKWCGPCKTLEPKLEELAAKYTDVEFVKIDVDVLMSVWMEFNLSTLPAIVFMKRGREVDMVVGVKVDELERKLNKYTQSFF</sequence>
<dbReference type="PANTHER" id="PTHR10438:SF463">
    <property type="entry name" value="THIOREDOXIN"/>
    <property type="match status" value="1"/>
</dbReference>
<dbReference type="OMA" id="KLHKYTQ"/>
<evidence type="ECO:0000313" key="3">
    <source>
        <dbReference type="Proteomes" id="UP000426265"/>
    </source>
</evidence>
<dbReference type="Proteomes" id="UP000426265">
    <property type="component" value="Unassembled WGS sequence"/>
</dbReference>
<dbReference type="PANTHER" id="PTHR10438">
    <property type="entry name" value="THIOREDOXIN"/>
    <property type="match status" value="1"/>
</dbReference>
<dbReference type="AlphaFoldDB" id="A0A654EMN9"/>
<dbReference type="KEGG" id="ath:AT1G69880"/>
<dbReference type="CDD" id="cd02947">
    <property type="entry name" value="TRX_family"/>
    <property type="match status" value="1"/>
</dbReference>
<dbReference type="InterPro" id="IPR036249">
    <property type="entry name" value="Thioredoxin-like_sf"/>
</dbReference>
<dbReference type="Pfam" id="PF00085">
    <property type="entry name" value="Thioredoxin"/>
    <property type="match status" value="1"/>
</dbReference>
<gene>
    <name evidence="2" type="ORF">AN1_LOCUS6023</name>
</gene>
<dbReference type="InterPro" id="IPR017937">
    <property type="entry name" value="Thioredoxin_CS"/>
</dbReference>